<dbReference type="SFLD" id="SFLDS00003">
    <property type="entry name" value="Haloacid_Dehalogenase"/>
    <property type="match status" value="1"/>
</dbReference>
<dbReference type="InterPro" id="IPR041492">
    <property type="entry name" value="HAD_2"/>
</dbReference>
<proteinExistence type="predicted"/>
<keyword evidence="2" id="KW-1185">Reference proteome</keyword>
<protein>
    <submittedName>
        <fullName evidence="1">Haloacid dehalogenase</fullName>
    </submittedName>
</protein>
<evidence type="ECO:0000313" key="2">
    <source>
        <dbReference type="Proteomes" id="UP000605670"/>
    </source>
</evidence>
<dbReference type="InterPro" id="IPR006439">
    <property type="entry name" value="HAD-SF_hydro_IA"/>
</dbReference>
<dbReference type="InterPro" id="IPR050155">
    <property type="entry name" value="HAD-like_hydrolase_sf"/>
</dbReference>
<dbReference type="GO" id="GO:0008967">
    <property type="term" value="F:phosphoglycolate phosphatase activity"/>
    <property type="evidence" value="ECO:0007669"/>
    <property type="project" value="TreeGrafter"/>
</dbReference>
<dbReference type="Gene3D" id="1.10.150.240">
    <property type="entry name" value="Putative phosphatase, domain 2"/>
    <property type="match status" value="1"/>
</dbReference>
<dbReference type="InterPro" id="IPR023198">
    <property type="entry name" value="PGP-like_dom2"/>
</dbReference>
<dbReference type="InterPro" id="IPR023214">
    <property type="entry name" value="HAD_sf"/>
</dbReference>
<dbReference type="PANTHER" id="PTHR43434:SF26">
    <property type="entry name" value="PYROPHOSPHATASE PPAX"/>
    <property type="match status" value="1"/>
</dbReference>
<name>A0A917BCV2_9MICO</name>
<dbReference type="SUPFAM" id="SSF56784">
    <property type="entry name" value="HAD-like"/>
    <property type="match status" value="1"/>
</dbReference>
<reference evidence="1" key="1">
    <citation type="journal article" date="2014" name="Int. J. Syst. Evol. Microbiol.">
        <title>Complete genome sequence of Corynebacterium casei LMG S-19264T (=DSM 44701T), isolated from a smear-ripened cheese.</title>
        <authorList>
            <consortium name="US DOE Joint Genome Institute (JGI-PGF)"/>
            <person name="Walter F."/>
            <person name="Albersmeier A."/>
            <person name="Kalinowski J."/>
            <person name="Ruckert C."/>
        </authorList>
    </citation>
    <scope>NUCLEOTIDE SEQUENCE</scope>
    <source>
        <strain evidence="1">CGMCC 1.12160</strain>
    </source>
</reference>
<accession>A0A917BCV2</accession>
<dbReference type="SFLD" id="SFLDG01135">
    <property type="entry name" value="C1.5.6:_HAD__Beta-PGM__Phospha"/>
    <property type="match status" value="1"/>
</dbReference>
<dbReference type="Proteomes" id="UP000605670">
    <property type="component" value="Unassembled WGS sequence"/>
</dbReference>
<dbReference type="NCBIfam" id="TIGR01549">
    <property type="entry name" value="HAD-SF-IA-v1"/>
    <property type="match status" value="1"/>
</dbReference>
<comment type="caution">
    <text evidence="1">The sequence shown here is derived from an EMBL/GenBank/DDBJ whole genome shotgun (WGS) entry which is preliminary data.</text>
</comment>
<dbReference type="GO" id="GO:0006281">
    <property type="term" value="P:DNA repair"/>
    <property type="evidence" value="ECO:0007669"/>
    <property type="project" value="TreeGrafter"/>
</dbReference>
<dbReference type="NCBIfam" id="TIGR01509">
    <property type="entry name" value="HAD-SF-IA-v3"/>
    <property type="match status" value="1"/>
</dbReference>
<dbReference type="RefSeq" id="WP_188427674.1">
    <property type="nucleotide sequence ID" value="NZ_BAABKH010000007.1"/>
</dbReference>
<dbReference type="SFLD" id="SFLDG01129">
    <property type="entry name" value="C1.5:_HAD__Beta-PGM__Phosphata"/>
    <property type="match status" value="1"/>
</dbReference>
<dbReference type="PANTHER" id="PTHR43434">
    <property type="entry name" value="PHOSPHOGLYCOLATE PHOSPHATASE"/>
    <property type="match status" value="1"/>
</dbReference>
<dbReference type="GO" id="GO:0005829">
    <property type="term" value="C:cytosol"/>
    <property type="evidence" value="ECO:0007669"/>
    <property type="project" value="TreeGrafter"/>
</dbReference>
<dbReference type="Gene3D" id="3.40.50.1000">
    <property type="entry name" value="HAD superfamily/HAD-like"/>
    <property type="match status" value="1"/>
</dbReference>
<sequence>MTGRITGLLFDFDGTLADTIPLILASFRHTFSELEPDLDEATFRSWIGRPLIDPLEERHPGRGQELVARYREHNLAHHDALVEAVPGIDAVVAGLVGAGVPVGVVSSKRAETVRRGMRIVGLPDLDVVGLEEVSRHKPHPEPLLEGARRLGLDPSGCAYVGDAVVDVQAARAAGMTAVAVTWGASGRADLEAAGADAVVADAAQLGELLHRLTGVDPAPVGANT</sequence>
<reference evidence="1" key="2">
    <citation type="submission" date="2020-09" db="EMBL/GenBank/DDBJ databases">
        <authorList>
            <person name="Sun Q."/>
            <person name="Zhou Y."/>
        </authorList>
    </citation>
    <scope>NUCLEOTIDE SEQUENCE</scope>
    <source>
        <strain evidence="1">CGMCC 1.12160</strain>
    </source>
</reference>
<organism evidence="1 2">
    <name type="scientific">Ornithinimicrobium tianjinense</name>
    <dbReference type="NCBI Taxonomy" id="1195761"/>
    <lineage>
        <taxon>Bacteria</taxon>
        <taxon>Bacillati</taxon>
        <taxon>Actinomycetota</taxon>
        <taxon>Actinomycetes</taxon>
        <taxon>Micrococcales</taxon>
        <taxon>Ornithinimicrobiaceae</taxon>
        <taxon>Ornithinimicrobium</taxon>
    </lineage>
</organism>
<dbReference type="EMBL" id="BMEM01000001">
    <property type="protein sequence ID" value="GGF37211.1"/>
    <property type="molecule type" value="Genomic_DNA"/>
</dbReference>
<dbReference type="InterPro" id="IPR036412">
    <property type="entry name" value="HAD-like_sf"/>
</dbReference>
<gene>
    <name evidence="1" type="ORF">GCM10011366_00920</name>
</gene>
<dbReference type="Pfam" id="PF13419">
    <property type="entry name" value="HAD_2"/>
    <property type="match status" value="1"/>
</dbReference>
<dbReference type="AlphaFoldDB" id="A0A917BCV2"/>
<evidence type="ECO:0000313" key="1">
    <source>
        <dbReference type="EMBL" id="GGF37211.1"/>
    </source>
</evidence>